<sequence length="230" mass="24265">MARAKSTADDATAQNRAVNQDKPWPQTQADGPLLLALFDAGDGLLQANAAFRQAWGLADTVAPTWAGMAEAARRAGAGPVEQLPRRGRIAQRGYEQAWSDGRRLWWVEQRLPDGGLALTGVDISALDRPRPLTGQLLAAQAGRELLQALLADPRAWPLSVATLAADADAATLLARIRGEDGCMRLDDGRLLVMLPSTGPAQAAALGERLGALVLTEAVWGEPAAALIARA</sequence>
<accession>A0A4R3UYM0</accession>
<reference evidence="2 3" key="1">
    <citation type="submission" date="2019-03" db="EMBL/GenBank/DDBJ databases">
        <title>Genomic Encyclopedia of Type Strains, Phase IV (KMG-IV): sequencing the most valuable type-strain genomes for metagenomic binning, comparative biology and taxonomic classification.</title>
        <authorList>
            <person name="Goeker M."/>
        </authorList>
    </citation>
    <scope>NUCLEOTIDE SEQUENCE [LARGE SCALE GENOMIC DNA]</scope>
    <source>
        <strain evidence="2 3">DSM 654</strain>
    </source>
</reference>
<name>A0A4R3UYM0_ROSSA</name>
<dbReference type="Proteomes" id="UP000295110">
    <property type="component" value="Unassembled WGS sequence"/>
</dbReference>
<gene>
    <name evidence="2" type="ORF">EV671_1011131</name>
</gene>
<dbReference type="EMBL" id="SMBU01000011">
    <property type="protein sequence ID" value="TCU97456.1"/>
    <property type="molecule type" value="Genomic_DNA"/>
</dbReference>
<evidence type="ECO:0008006" key="4">
    <source>
        <dbReference type="Google" id="ProtNLM"/>
    </source>
</evidence>
<keyword evidence="3" id="KW-1185">Reference proteome</keyword>
<protein>
    <recommendedName>
        <fullName evidence="4">PAS domain-containing protein</fullName>
    </recommendedName>
</protein>
<evidence type="ECO:0000256" key="1">
    <source>
        <dbReference type="SAM" id="MobiDB-lite"/>
    </source>
</evidence>
<proteinExistence type="predicted"/>
<dbReference type="AlphaFoldDB" id="A0A4R3UYM0"/>
<feature type="region of interest" description="Disordered" evidence="1">
    <location>
        <begin position="1"/>
        <end position="26"/>
    </location>
</feature>
<comment type="caution">
    <text evidence="2">The sequence shown here is derived from an EMBL/GenBank/DDBJ whole genome shotgun (WGS) entry which is preliminary data.</text>
</comment>
<evidence type="ECO:0000313" key="3">
    <source>
        <dbReference type="Proteomes" id="UP000295110"/>
    </source>
</evidence>
<organism evidence="2 3">
    <name type="scientific">Roseateles saccharophilus</name>
    <name type="common">Pseudomonas saccharophila</name>
    <dbReference type="NCBI Taxonomy" id="304"/>
    <lineage>
        <taxon>Bacteria</taxon>
        <taxon>Pseudomonadati</taxon>
        <taxon>Pseudomonadota</taxon>
        <taxon>Betaproteobacteria</taxon>
        <taxon>Burkholderiales</taxon>
        <taxon>Sphaerotilaceae</taxon>
        <taxon>Roseateles</taxon>
    </lineage>
</organism>
<evidence type="ECO:0000313" key="2">
    <source>
        <dbReference type="EMBL" id="TCU97456.1"/>
    </source>
</evidence>